<name>A0A8J6G965_MICOH</name>
<dbReference type="InterPro" id="IPR009078">
    <property type="entry name" value="Ferritin-like_SF"/>
</dbReference>
<dbReference type="GO" id="GO:0008199">
    <property type="term" value="F:ferric iron binding"/>
    <property type="evidence" value="ECO:0007669"/>
    <property type="project" value="InterPro"/>
</dbReference>
<dbReference type="GO" id="GO:0006826">
    <property type="term" value="P:iron ion transport"/>
    <property type="evidence" value="ECO:0007669"/>
    <property type="project" value="InterPro"/>
</dbReference>
<dbReference type="GO" id="GO:0008198">
    <property type="term" value="F:ferrous iron binding"/>
    <property type="evidence" value="ECO:0007669"/>
    <property type="project" value="TreeGrafter"/>
</dbReference>
<reference evidence="2" key="1">
    <citation type="submission" date="2020-03" db="EMBL/GenBank/DDBJ databases">
        <title>Studies in the Genomics of Life Span.</title>
        <authorList>
            <person name="Glass D."/>
        </authorList>
    </citation>
    <scope>NUCLEOTIDE SEQUENCE</scope>
    <source>
        <strain evidence="2">LTLLF</strain>
        <tissue evidence="2">Muscle</tissue>
    </source>
</reference>
<accession>A0A8J6G965</accession>
<dbReference type="PANTHER" id="PTHR11431">
    <property type="entry name" value="FERRITIN"/>
    <property type="match status" value="1"/>
</dbReference>
<dbReference type="InterPro" id="IPR012347">
    <property type="entry name" value="Ferritin-like"/>
</dbReference>
<gene>
    <name evidence="2" type="ORF">LTLLF_161000</name>
</gene>
<dbReference type="PROSITE" id="PS00204">
    <property type="entry name" value="FERRITIN_2"/>
    <property type="match status" value="1"/>
</dbReference>
<dbReference type="AlphaFoldDB" id="A0A8J6G965"/>
<protein>
    <submittedName>
        <fullName evidence="2">Ferritin light chain</fullName>
    </submittedName>
</protein>
<evidence type="ECO:0000313" key="2">
    <source>
        <dbReference type="EMBL" id="KAH0508751.1"/>
    </source>
</evidence>
<organism evidence="2 3">
    <name type="scientific">Microtus ochrogaster</name>
    <name type="common">Prairie vole</name>
    <dbReference type="NCBI Taxonomy" id="79684"/>
    <lineage>
        <taxon>Eukaryota</taxon>
        <taxon>Metazoa</taxon>
        <taxon>Chordata</taxon>
        <taxon>Craniata</taxon>
        <taxon>Vertebrata</taxon>
        <taxon>Euteleostomi</taxon>
        <taxon>Mammalia</taxon>
        <taxon>Eutheria</taxon>
        <taxon>Euarchontoglires</taxon>
        <taxon>Glires</taxon>
        <taxon>Rodentia</taxon>
        <taxon>Myomorpha</taxon>
        <taxon>Muroidea</taxon>
        <taxon>Cricetidae</taxon>
        <taxon>Arvicolinae</taxon>
        <taxon>Microtus</taxon>
    </lineage>
</organism>
<dbReference type="Gene3D" id="1.20.1260.10">
    <property type="match status" value="1"/>
</dbReference>
<dbReference type="PANTHER" id="PTHR11431:SF47">
    <property type="entry name" value="FERRITIN LIGHT CHAIN"/>
    <property type="match status" value="1"/>
</dbReference>
<dbReference type="InterPro" id="IPR001519">
    <property type="entry name" value="Ferritin"/>
</dbReference>
<sequence>MIICLTSSKKEAPRDVALAPVWWEPGGHGNILGLEEEPESSPSESARLGSANADLQLCDFLEKHFLEKEMKLIKKISNFRTNLCLQTSEENSLRECLLKRLAFFNGDEDQKSVAFGLTEPPGFF</sequence>
<evidence type="ECO:0000256" key="1">
    <source>
        <dbReference type="ARBA" id="ARBA00044942"/>
    </source>
</evidence>
<dbReference type="InterPro" id="IPR014034">
    <property type="entry name" value="Ferritin_CS"/>
</dbReference>
<dbReference type="SUPFAM" id="SSF47240">
    <property type="entry name" value="Ferritin-like"/>
    <property type="match status" value="1"/>
</dbReference>
<proteinExistence type="predicted"/>
<dbReference type="Proteomes" id="UP000710432">
    <property type="component" value="Unassembled WGS sequence"/>
</dbReference>
<evidence type="ECO:0000313" key="3">
    <source>
        <dbReference type="Proteomes" id="UP000710432"/>
    </source>
</evidence>
<dbReference type="EMBL" id="JAATJU010023100">
    <property type="protein sequence ID" value="KAH0508751.1"/>
    <property type="molecule type" value="Genomic_DNA"/>
</dbReference>
<dbReference type="GO" id="GO:0006879">
    <property type="term" value="P:intracellular iron ion homeostasis"/>
    <property type="evidence" value="ECO:0007669"/>
    <property type="project" value="InterPro"/>
</dbReference>
<dbReference type="GO" id="GO:0044754">
    <property type="term" value="C:autolysosome"/>
    <property type="evidence" value="ECO:0007669"/>
    <property type="project" value="UniProtKB-SubCell"/>
</dbReference>
<comment type="caution">
    <text evidence="2">The sequence shown here is derived from an EMBL/GenBank/DDBJ whole genome shotgun (WGS) entry which is preliminary data.</text>
</comment>
<comment type="subcellular location">
    <subcellularLocation>
        <location evidence="1">Autolysosome</location>
    </subcellularLocation>
</comment>